<organism evidence="2 3">
    <name type="scientific">Plectus sambesii</name>
    <dbReference type="NCBI Taxonomy" id="2011161"/>
    <lineage>
        <taxon>Eukaryota</taxon>
        <taxon>Metazoa</taxon>
        <taxon>Ecdysozoa</taxon>
        <taxon>Nematoda</taxon>
        <taxon>Chromadorea</taxon>
        <taxon>Plectida</taxon>
        <taxon>Plectina</taxon>
        <taxon>Plectoidea</taxon>
        <taxon>Plectidae</taxon>
        <taxon>Plectus</taxon>
    </lineage>
</organism>
<feature type="region of interest" description="Disordered" evidence="1">
    <location>
        <begin position="17"/>
        <end position="44"/>
    </location>
</feature>
<reference evidence="3" key="1">
    <citation type="submission" date="2022-11" db="UniProtKB">
        <authorList>
            <consortium name="WormBaseParasite"/>
        </authorList>
    </citation>
    <scope>IDENTIFICATION</scope>
</reference>
<dbReference type="WBParaSite" id="PSAMB.scaffold992size37555.g10252.t1">
    <property type="protein sequence ID" value="PSAMB.scaffold992size37555.g10252.t1"/>
    <property type="gene ID" value="PSAMB.scaffold992size37555.g10252"/>
</dbReference>
<proteinExistence type="predicted"/>
<name>A0A914XVP0_9BILA</name>
<keyword evidence="2" id="KW-1185">Reference proteome</keyword>
<dbReference type="Proteomes" id="UP000887566">
    <property type="component" value="Unplaced"/>
</dbReference>
<accession>A0A914XVP0</accession>
<feature type="region of interest" description="Disordered" evidence="1">
    <location>
        <begin position="84"/>
        <end position="108"/>
    </location>
</feature>
<evidence type="ECO:0000313" key="3">
    <source>
        <dbReference type="WBParaSite" id="PSAMB.scaffold992size37555.g10252.t1"/>
    </source>
</evidence>
<protein>
    <submittedName>
        <fullName evidence="3">Uncharacterized protein</fullName>
    </submittedName>
</protein>
<evidence type="ECO:0000256" key="1">
    <source>
        <dbReference type="SAM" id="MobiDB-lite"/>
    </source>
</evidence>
<evidence type="ECO:0000313" key="2">
    <source>
        <dbReference type="Proteomes" id="UP000887566"/>
    </source>
</evidence>
<dbReference type="AlphaFoldDB" id="A0A914XVP0"/>
<sequence>MNAPRLGITSLAGTFVSDAGDDNGLESNRTRTGPAGSRANRVAGMLPSPRELLVAGTEDSGVCRRLPISRKSIRPDVVCPISDQNGGLDRFGRNKRRINDHDRGGRSGWPSATIACDATRFTCPYARSSKVPPFLSAMNARVRRGDRAD</sequence>